<dbReference type="RefSeq" id="WP_261516430.1">
    <property type="nucleotide sequence ID" value="NZ_JAODNV010000016.1"/>
</dbReference>
<dbReference type="GO" id="GO:0010181">
    <property type="term" value="F:FMN binding"/>
    <property type="evidence" value="ECO:0007669"/>
    <property type="project" value="InterPro"/>
</dbReference>
<comment type="cofactor">
    <cofactor evidence="1">
        <name>FMN</name>
        <dbReference type="ChEBI" id="CHEBI:58210"/>
    </cofactor>
</comment>
<keyword evidence="3" id="KW-0288">FMN</keyword>
<evidence type="ECO:0000256" key="5">
    <source>
        <dbReference type="SAM" id="MobiDB-lite"/>
    </source>
</evidence>
<feature type="domain" description="Flavin reductase like" evidence="6">
    <location>
        <begin position="20"/>
        <end position="173"/>
    </location>
</feature>
<dbReference type="Pfam" id="PF01613">
    <property type="entry name" value="Flavin_Reduct"/>
    <property type="match status" value="1"/>
</dbReference>
<feature type="region of interest" description="Disordered" evidence="5">
    <location>
        <begin position="207"/>
        <end position="228"/>
    </location>
</feature>
<dbReference type="EMBL" id="JAODNV010000016">
    <property type="protein sequence ID" value="MCT8991500.1"/>
    <property type="molecule type" value="Genomic_DNA"/>
</dbReference>
<dbReference type="Proteomes" id="UP001149009">
    <property type="component" value="Unassembled WGS sequence"/>
</dbReference>
<reference evidence="7" key="1">
    <citation type="submission" date="2022-08" db="EMBL/GenBank/DDBJ databases">
        <title>Chelativorans sichuanense sp. nov., a paraffin oil-degrading bacterium isolated from a mixture of oil-based drill cuttings and paddy soil.</title>
        <authorList>
            <person name="Yu J."/>
            <person name="Liu H."/>
            <person name="Chen Q."/>
        </authorList>
    </citation>
    <scope>NUCLEOTIDE SEQUENCE</scope>
    <source>
        <strain evidence="7">SCAU 2101</strain>
    </source>
</reference>
<dbReference type="InterPro" id="IPR002563">
    <property type="entry name" value="Flavin_Rdtase-like_dom"/>
</dbReference>
<evidence type="ECO:0000256" key="2">
    <source>
        <dbReference type="ARBA" id="ARBA00022630"/>
    </source>
</evidence>
<evidence type="ECO:0000256" key="3">
    <source>
        <dbReference type="ARBA" id="ARBA00022643"/>
    </source>
</evidence>
<comment type="similarity">
    <text evidence="4">Belongs to the flavoredoxin family.</text>
</comment>
<name>A0A9X2XBX8_9HYPH</name>
<proteinExistence type="inferred from homology"/>
<keyword evidence="8" id="KW-1185">Reference proteome</keyword>
<keyword evidence="2" id="KW-0285">Flavoprotein</keyword>
<dbReference type="PANTHER" id="PTHR33798:SF5">
    <property type="entry name" value="FLAVIN REDUCTASE LIKE DOMAIN-CONTAINING PROTEIN"/>
    <property type="match status" value="1"/>
</dbReference>
<evidence type="ECO:0000259" key="6">
    <source>
        <dbReference type="SMART" id="SM00903"/>
    </source>
</evidence>
<dbReference type="SUPFAM" id="SSF50475">
    <property type="entry name" value="FMN-binding split barrel"/>
    <property type="match status" value="1"/>
</dbReference>
<evidence type="ECO:0000256" key="4">
    <source>
        <dbReference type="ARBA" id="ARBA00038054"/>
    </source>
</evidence>
<dbReference type="SMART" id="SM00903">
    <property type="entry name" value="Flavin_Reduct"/>
    <property type="match status" value="1"/>
</dbReference>
<feature type="compositionally biased region" description="Basic and acidic residues" evidence="5">
    <location>
        <begin position="217"/>
        <end position="228"/>
    </location>
</feature>
<evidence type="ECO:0000313" key="8">
    <source>
        <dbReference type="Proteomes" id="UP001149009"/>
    </source>
</evidence>
<protein>
    <submittedName>
        <fullName evidence="7">Flavin reductase family protein</fullName>
    </submittedName>
</protein>
<sequence length="228" mass="24864">MAQIDPGPQTFQENYKLMTGLVVPRPIAWITTLSPEGKVNLAPFSAFTFCAHKPPMVTITAGLHEYDRKGQMKDTVVNILRNREFVVNIANRSLLRPLHASSAEYPAGQSEVEALGLETCASAAVKTPRIAAAPAALECRLHSTIELGEEGERIVIGRVLMFQIADHLLRNGKVDTRELDPVARLGGPNYATFGDIVTMPAAEVTVAPSPSADDPFYADRQEGFHETR</sequence>
<evidence type="ECO:0000313" key="7">
    <source>
        <dbReference type="EMBL" id="MCT8991500.1"/>
    </source>
</evidence>
<dbReference type="InterPro" id="IPR012349">
    <property type="entry name" value="Split_barrel_FMN-bd"/>
</dbReference>
<dbReference type="AlphaFoldDB" id="A0A9X2XBX8"/>
<dbReference type="Gene3D" id="2.30.110.10">
    <property type="entry name" value="Electron Transport, Fmn-binding Protein, Chain A"/>
    <property type="match status" value="1"/>
</dbReference>
<comment type="caution">
    <text evidence="7">The sequence shown here is derived from an EMBL/GenBank/DDBJ whole genome shotgun (WGS) entry which is preliminary data.</text>
</comment>
<gene>
    <name evidence="7" type="ORF">NYR54_14550</name>
</gene>
<accession>A0A9X2XBX8</accession>
<dbReference type="GO" id="GO:0016646">
    <property type="term" value="F:oxidoreductase activity, acting on the CH-NH group of donors, NAD or NADP as acceptor"/>
    <property type="evidence" value="ECO:0007669"/>
    <property type="project" value="UniProtKB-ARBA"/>
</dbReference>
<evidence type="ECO:0000256" key="1">
    <source>
        <dbReference type="ARBA" id="ARBA00001917"/>
    </source>
</evidence>
<dbReference type="PANTHER" id="PTHR33798">
    <property type="entry name" value="FLAVOPROTEIN OXYGENASE"/>
    <property type="match status" value="1"/>
</dbReference>
<organism evidence="7 8">
    <name type="scientific">Chelativorans petroleitrophicus</name>
    <dbReference type="NCBI Taxonomy" id="2975484"/>
    <lineage>
        <taxon>Bacteria</taxon>
        <taxon>Pseudomonadati</taxon>
        <taxon>Pseudomonadota</taxon>
        <taxon>Alphaproteobacteria</taxon>
        <taxon>Hyphomicrobiales</taxon>
        <taxon>Phyllobacteriaceae</taxon>
        <taxon>Chelativorans</taxon>
    </lineage>
</organism>